<dbReference type="InterPro" id="IPR026183">
    <property type="entry name" value="Taxilin_fam"/>
</dbReference>
<dbReference type="AlphaFoldDB" id="A0AAV8XSP2"/>
<dbReference type="GO" id="GO:0019905">
    <property type="term" value="F:syntaxin binding"/>
    <property type="evidence" value="ECO:0007669"/>
    <property type="project" value="InterPro"/>
</dbReference>
<name>A0AAV8XSP2_9CUCU</name>
<dbReference type="Proteomes" id="UP001162162">
    <property type="component" value="Unassembled WGS sequence"/>
</dbReference>
<keyword evidence="2" id="KW-0175">Coiled coil</keyword>
<evidence type="ECO:0000256" key="1">
    <source>
        <dbReference type="ARBA" id="ARBA00009550"/>
    </source>
</evidence>
<sequence>MKGLVRASHLSRAITKATQPEPRPNARSNTNPTHDQMSGKRLYLFRWINSNIPTCATKSFIAKHLNIRRFRITFGKGTLPKMKLASHVMPATNPHAYSELLSKLSMGDEKPMSASTGAIKKKKDEKVVDGTSVPGRTLSKEKYTDLYNDLVKPIQHFNCWRNNVQHFIKRDHTQAELTKNILAKAKLESLCRELQKQNKIIKVKEEEERRREVATSFTEKLNLLTTLMDENKDKRAP</sequence>
<comment type="caution">
    <text evidence="4">The sequence shown here is derived from an EMBL/GenBank/DDBJ whole genome shotgun (WGS) entry which is preliminary data.</text>
</comment>
<gene>
    <name evidence="4" type="ORF">NQ318_001744</name>
</gene>
<dbReference type="EMBL" id="JAPWTK010000348">
    <property type="protein sequence ID" value="KAJ8941890.1"/>
    <property type="molecule type" value="Genomic_DNA"/>
</dbReference>
<protein>
    <submittedName>
        <fullName evidence="4">Uncharacterized protein</fullName>
    </submittedName>
</protein>
<dbReference type="PANTHER" id="PTHR16127:SF13">
    <property type="entry name" value="GH01188P"/>
    <property type="match status" value="1"/>
</dbReference>
<evidence type="ECO:0000313" key="4">
    <source>
        <dbReference type="EMBL" id="KAJ8941890.1"/>
    </source>
</evidence>
<keyword evidence="5" id="KW-1185">Reference proteome</keyword>
<organism evidence="4 5">
    <name type="scientific">Aromia moschata</name>
    <dbReference type="NCBI Taxonomy" id="1265417"/>
    <lineage>
        <taxon>Eukaryota</taxon>
        <taxon>Metazoa</taxon>
        <taxon>Ecdysozoa</taxon>
        <taxon>Arthropoda</taxon>
        <taxon>Hexapoda</taxon>
        <taxon>Insecta</taxon>
        <taxon>Pterygota</taxon>
        <taxon>Neoptera</taxon>
        <taxon>Endopterygota</taxon>
        <taxon>Coleoptera</taxon>
        <taxon>Polyphaga</taxon>
        <taxon>Cucujiformia</taxon>
        <taxon>Chrysomeloidea</taxon>
        <taxon>Cerambycidae</taxon>
        <taxon>Cerambycinae</taxon>
        <taxon>Callichromatini</taxon>
        <taxon>Aromia</taxon>
    </lineage>
</organism>
<evidence type="ECO:0000256" key="2">
    <source>
        <dbReference type="SAM" id="Coils"/>
    </source>
</evidence>
<reference evidence="4" key="1">
    <citation type="journal article" date="2023" name="Insect Mol. Biol.">
        <title>Genome sequencing provides insights into the evolution of gene families encoding plant cell wall-degrading enzymes in longhorned beetles.</title>
        <authorList>
            <person name="Shin N.R."/>
            <person name="Okamura Y."/>
            <person name="Kirsch R."/>
            <person name="Pauchet Y."/>
        </authorList>
    </citation>
    <scope>NUCLEOTIDE SEQUENCE</scope>
    <source>
        <strain evidence="4">AMC_N1</strain>
    </source>
</reference>
<dbReference type="PANTHER" id="PTHR16127">
    <property type="entry name" value="TAXILIN"/>
    <property type="match status" value="1"/>
</dbReference>
<dbReference type="Pfam" id="PF09728">
    <property type="entry name" value="Taxilin"/>
    <property type="match status" value="1"/>
</dbReference>
<evidence type="ECO:0000313" key="5">
    <source>
        <dbReference type="Proteomes" id="UP001162162"/>
    </source>
</evidence>
<proteinExistence type="inferred from homology"/>
<feature type="region of interest" description="Disordered" evidence="3">
    <location>
        <begin position="1"/>
        <end position="36"/>
    </location>
</feature>
<feature type="coiled-coil region" evidence="2">
    <location>
        <begin position="184"/>
        <end position="211"/>
    </location>
</feature>
<feature type="compositionally biased region" description="Polar residues" evidence="3">
    <location>
        <begin position="26"/>
        <end position="36"/>
    </location>
</feature>
<evidence type="ECO:0000256" key="3">
    <source>
        <dbReference type="SAM" id="MobiDB-lite"/>
    </source>
</evidence>
<comment type="similarity">
    <text evidence="1">Belongs to the taxilin family.</text>
</comment>
<accession>A0AAV8XSP2</accession>